<evidence type="ECO:0000313" key="4">
    <source>
        <dbReference type="EMBL" id="MFM9413295.1"/>
    </source>
</evidence>
<dbReference type="NCBIfam" id="TIGR00732">
    <property type="entry name" value="dprA"/>
    <property type="match status" value="1"/>
</dbReference>
<feature type="domain" description="DprA winged helix" evidence="3">
    <location>
        <begin position="300"/>
        <end position="356"/>
    </location>
</feature>
<dbReference type="SUPFAM" id="SSF102405">
    <property type="entry name" value="MCP/YpsA-like"/>
    <property type="match status" value="1"/>
</dbReference>
<evidence type="ECO:0000259" key="2">
    <source>
        <dbReference type="Pfam" id="PF02481"/>
    </source>
</evidence>
<dbReference type="Gene3D" id="1.10.10.10">
    <property type="entry name" value="Winged helix-like DNA-binding domain superfamily/Winged helix DNA-binding domain"/>
    <property type="match status" value="1"/>
</dbReference>
<protein>
    <submittedName>
        <fullName evidence="4">DNA-processing protein DprA</fullName>
    </submittedName>
</protein>
<name>A0ABW9GY03_9FIRM</name>
<feature type="domain" description="Smf/DprA SLOG" evidence="2">
    <location>
        <begin position="80"/>
        <end position="289"/>
    </location>
</feature>
<dbReference type="PANTHER" id="PTHR43022:SF1">
    <property type="entry name" value="PROTEIN SMF"/>
    <property type="match status" value="1"/>
</dbReference>
<evidence type="ECO:0000259" key="3">
    <source>
        <dbReference type="Pfam" id="PF17782"/>
    </source>
</evidence>
<dbReference type="InterPro" id="IPR057666">
    <property type="entry name" value="DrpA_SLOG"/>
</dbReference>
<comment type="caution">
    <text evidence="4">The sequence shown here is derived from an EMBL/GenBank/DDBJ whole genome shotgun (WGS) entry which is preliminary data.</text>
</comment>
<accession>A0ABW9GY03</accession>
<comment type="similarity">
    <text evidence="1">Belongs to the DprA/Smf family.</text>
</comment>
<sequence>MHDASVWTVVHQALGEHRSDLLLIMRDSWSAETVWKAPLSFFKENYPDVPMAVWERYETLRQKADLALREQWLHDRKVQLVFRGDADYPMALEGLYDPPALLYSRGAFAPDKLHLAIVGSRKATYYGKDVAQQLGAELSSENCVVVSGLARGIDARAHEGALEGGGGTIGVLGTGIDRVYPRENKDLYERILHHPHGLILTSFPLGAEPKGHHFPRRNRIIAGLSAGLVVVEAASKSGALITANLALDNGRDVFAVPGMITSPQSQGCLRLIKDGAKMVCDVNDILEEYGQQMLFEGETAVSAQADDPQTRLIMDQLSAVPVSLDYLLQELDMPIEDLSAQLSLLSIQGKVEELPGRQFRKR</sequence>
<dbReference type="Pfam" id="PF17782">
    <property type="entry name" value="WHD_DprA"/>
    <property type="match status" value="1"/>
</dbReference>
<dbReference type="InterPro" id="IPR003488">
    <property type="entry name" value="DprA"/>
</dbReference>
<evidence type="ECO:0000256" key="1">
    <source>
        <dbReference type="ARBA" id="ARBA00006525"/>
    </source>
</evidence>
<gene>
    <name evidence="4" type="primary">dprA</name>
    <name evidence="4" type="ORF">ACKQTC_02800</name>
</gene>
<evidence type="ECO:0000313" key="5">
    <source>
        <dbReference type="Proteomes" id="UP001631949"/>
    </source>
</evidence>
<dbReference type="EMBL" id="JBJUVG010000002">
    <property type="protein sequence ID" value="MFM9413295.1"/>
    <property type="molecule type" value="Genomic_DNA"/>
</dbReference>
<reference evidence="4 5" key="1">
    <citation type="journal article" date="2016" name="Int. J. Syst. Evol. Microbiol.">
        <title>Peptococcus simiae sp. nov., isolated from rhesus macaque faeces and emended description of the genus Peptococcus.</title>
        <authorList>
            <person name="Shkoporov A.N."/>
            <person name="Efimov B.A."/>
            <person name="Kondova I."/>
            <person name="Ouwerling B."/>
            <person name="Chaplin A.V."/>
            <person name="Shcherbakova V.A."/>
            <person name="Langermans J.A.M."/>
        </authorList>
    </citation>
    <scope>NUCLEOTIDE SEQUENCE [LARGE SCALE GENOMIC DNA]</scope>
    <source>
        <strain evidence="4 5">M108</strain>
    </source>
</reference>
<dbReference type="Pfam" id="PF02481">
    <property type="entry name" value="DNA_processg_A"/>
    <property type="match status" value="1"/>
</dbReference>
<dbReference type="Gene3D" id="3.40.50.450">
    <property type="match status" value="1"/>
</dbReference>
<organism evidence="4 5">
    <name type="scientific">Peptococcus simiae</name>
    <dbReference type="NCBI Taxonomy" id="1643805"/>
    <lineage>
        <taxon>Bacteria</taxon>
        <taxon>Bacillati</taxon>
        <taxon>Bacillota</taxon>
        <taxon>Clostridia</taxon>
        <taxon>Eubacteriales</taxon>
        <taxon>Peptococcaceae</taxon>
        <taxon>Peptococcus</taxon>
    </lineage>
</organism>
<dbReference type="RefSeq" id="WP_408976906.1">
    <property type="nucleotide sequence ID" value="NZ_JBJUVG010000002.1"/>
</dbReference>
<dbReference type="PANTHER" id="PTHR43022">
    <property type="entry name" value="PROTEIN SMF"/>
    <property type="match status" value="1"/>
</dbReference>
<dbReference type="InterPro" id="IPR041614">
    <property type="entry name" value="DprA_WH"/>
</dbReference>
<dbReference type="Proteomes" id="UP001631949">
    <property type="component" value="Unassembled WGS sequence"/>
</dbReference>
<dbReference type="InterPro" id="IPR036388">
    <property type="entry name" value="WH-like_DNA-bd_sf"/>
</dbReference>
<keyword evidence="5" id="KW-1185">Reference proteome</keyword>
<proteinExistence type="inferred from homology"/>